<name>A0A4Y2MCV2_ARAVE</name>
<comment type="caution">
    <text evidence="2">The sequence shown here is derived from an EMBL/GenBank/DDBJ whole genome shotgun (WGS) entry which is preliminary data.</text>
</comment>
<dbReference type="Proteomes" id="UP000499080">
    <property type="component" value="Unassembled WGS sequence"/>
</dbReference>
<proteinExistence type="predicted"/>
<feature type="compositionally biased region" description="Polar residues" evidence="1">
    <location>
        <begin position="1"/>
        <end position="15"/>
    </location>
</feature>
<gene>
    <name evidence="2" type="ORF">AVEN_69680_1</name>
</gene>
<evidence type="ECO:0000313" key="2">
    <source>
        <dbReference type="EMBL" id="GBN24412.1"/>
    </source>
</evidence>
<feature type="non-terminal residue" evidence="2">
    <location>
        <position position="45"/>
    </location>
</feature>
<dbReference type="EMBL" id="BGPR01007117">
    <property type="protein sequence ID" value="GBN24412.1"/>
    <property type="molecule type" value="Genomic_DNA"/>
</dbReference>
<feature type="region of interest" description="Disordered" evidence="1">
    <location>
        <begin position="1"/>
        <end position="30"/>
    </location>
</feature>
<sequence>MLGSKPIQTPNTGEENISHRKNREKQLERKGKRKVLRLMFIYTAE</sequence>
<organism evidence="2 3">
    <name type="scientific">Araneus ventricosus</name>
    <name type="common">Orbweaver spider</name>
    <name type="synonym">Epeira ventricosa</name>
    <dbReference type="NCBI Taxonomy" id="182803"/>
    <lineage>
        <taxon>Eukaryota</taxon>
        <taxon>Metazoa</taxon>
        <taxon>Ecdysozoa</taxon>
        <taxon>Arthropoda</taxon>
        <taxon>Chelicerata</taxon>
        <taxon>Arachnida</taxon>
        <taxon>Araneae</taxon>
        <taxon>Araneomorphae</taxon>
        <taxon>Entelegynae</taxon>
        <taxon>Araneoidea</taxon>
        <taxon>Araneidae</taxon>
        <taxon>Araneus</taxon>
    </lineage>
</organism>
<accession>A0A4Y2MCV2</accession>
<dbReference type="AlphaFoldDB" id="A0A4Y2MCV2"/>
<evidence type="ECO:0000313" key="3">
    <source>
        <dbReference type="Proteomes" id="UP000499080"/>
    </source>
</evidence>
<keyword evidence="3" id="KW-1185">Reference proteome</keyword>
<protein>
    <submittedName>
        <fullName evidence="2">Uncharacterized protein</fullName>
    </submittedName>
</protein>
<reference evidence="2 3" key="1">
    <citation type="journal article" date="2019" name="Sci. Rep.">
        <title>Orb-weaving spider Araneus ventricosus genome elucidates the spidroin gene catalogue.</title>
        <authorList>
            <person name="Kono N."/>
            <person name="Nakamura H."/>
            <person name="Ohtoshi R."/>
            <person name="Moran D.A.P."/>
            <person name="Shinohara A."/>
            <person name="Yoshida Y."/>
            <person name="Fujiwara M."/>
            <person name="Mori M."/>
            <person name="Tomita M."/>
            <person name="Arakawa K."/>
        </authorList>
    </citation>
    <scope>NUCLEOTIDE SEQUENCE [LARGE SCALE GENOMIC DNA]</scope>
</reference>
<evidence type="ECO:0000256" key="1">
    <source>
        <dbReference type="SAM" id="MobiDB-lite"/>
    </source>
</evidence>